<dbReference type="EMBL" id="CP000585">
    <property type="protein sequence ID" value="ABO96264.1"/>
    <property type="molecule type" value="Genomic_DNA"/>
</dbReference>
<dbReference type="OrthoDB" id="496750at2759"/>
<dbReference type="HOGENOM" id="CLU_000995_7_2_1"/>
<feature type="domain" description="MCM C-terminal AAA(+) ATPase" evidence="7">
    <location>
        <begin position="201"/>
        <end position="364"/>
    </location>
</feature>
<sequence length="487" mass="53325">ETYPELAPGIGSIRTRHVNRMWCVEGVAVRVGSAKSLEAEQVFECVKCGHQFLIPVNVEEGSGGEPPPACPRTKPCKGKSFRSVPAARRMVRDYQEIRIQEPVGGPAGGSARAAPRALLIVLEDDLVDKVQAGDDVKMAVVVRRRWYKCAREQRCEVELVGHCVSLHVKQKQQTVERIVDDVESAAFAAFWREHESKPFYARDMILRAMCPQLFGMATPKLALMLALIGGVPRRDSSGGRVRGESHILLVGDPGMGKSQLLKYAAAVAPRAIMTTGMGSSAAGLTVAATKESGEWALEAGALVLADGGVCCIDEFDSIREAERATIHEAMEQQTLSVAKAGMVTTLRTRTTVIGATNPKGGQFDMGSNDRKPSWDRAVSAHILETHARLGAIEDDLPVAAWPFDRLRRYIAHVKNVFQPQLTSDAERLLTAYYQAQRRLEGRSVARTTIRMLESLIRLTQAHARLMYRDVATRLDATVAVCLVEASM</sequence>
<keyword evidence="2 6" id="KW-0547">Nucleotide-binding</keyword>
<evidence type="ECO:0000256" key="1">
    <source>
        <dbReference type="ARBA" id="ARBA00012551"/>
    </source>
</evidence>
<dbReference type="SUPFAM" id="SSF50249">
    <property type="entry name" value="Nucleic acid-binding proteins"/>
    <property type="match status" value="1"/>
</dbReference>
<dbReference type="InterPro" id="IPR018525">
    <property type="entry name" value="MCM_CS"/>
</dbReference>
<evidence type="ECO:0000313" key="8">
    <source>
        <dbReference type="EMBL" id="ABO96264.1"/>
    </source>
</evidence>
<dbReference type="GO" id="GO:0006260">
    <property type="term" value="P:DNA replication"/>
    <property type="evidence" value="ECO:0007669"/>
    <property type="project" value="InterPro"/>
</dbReference>
<evidence type="ECO:0000256" key="6">
    <source>
        <dbReference type="RuleBase" id="RU004070"/>
    </source>
</evidence>
<dbReference type="GO" id="GO:0042555">
    <property type="term" value="C:MCM complex"/>
    <property type="evidence" value="ECO:0007669"/>
    <property type="project" value="TreeGrafter"/>
</dbReference>
<dbReference type="PANTHER" id="PTHR11630">
    <property type="entry name" value="DNA REPLICATION LICENSING FACTOR MCM FAMILY MEMBER"/>
    <property type="match status" value="1"/>
</dbReference>
<protein>
    <recommendedName>
        <fullName evidence="1">DNA helicase</fullName>
        <ecNumber evidence="1">3.6.4.12</ecNumber>
    </recommendedName>
</protein>
<dbReference type="PRINTS" id="PR01657">
    <property type="entry name" value="MCMFAMILY"/>
</dbReference>
<dbReference type="OMA" id="WIDCKYL"/>
<dbReference type="InterPro" id="IPR041562">
    <property type="entry name" value="MCM_lid"/>
</dbReference>
<dbReference type="Gramene" id="ABO96264">
    <property type="protein sequence ID" value="ABO96264"/>
    <property type="gene ID" value="OSTLU_1571"/>
</dbReference>
<evidence type="ECO:0000256" key="4">
    <source>
        <dbReference type="ARBA" id="ARBA00023125"/>
    </source>
</evidence>
<evidence type="ECO:0000256" key="3">
    <source>
        <dbReference type="ARBA" id="ARBA00022840"/>
    </source>
</evidence>
<dbReference type="SMART" id="SM00382">
    <property type="entry name" value="AAA"/>
    <property type="match status" value="1"/>
</dbReference>
<evidence type="ECO:0000313" key="9">
    <source>
        <dbReference type="Proteomes" id="UP000001568"/>
    </source>
</evidence>
<evidence type="ECO:0000259" key="7">
    <source>
        <dbReference type="PROSITE" id="PS50051"/>
    </source>
</evidence>
<evidence type="ECO:0000256" key="2">
    <source>
        <dbReference type="ARBA" id="ARBA00022741"/>
    </source>
</evidence>
<dbReference type="GO" id="GO:0016787">
    <property type="term" value="F:hydrolase activity"/>
    <property type="evidence" value="ECO:0007669"/>
    <property type="project" value="UniProtKB-KW"/>
</dbReference>
<dbReference type="Gene3D" id="2.20.28.10">
    <property type="match status" value="1"/>
</dbReference>
<dbReference type="GO" id="GO:0000724">
    <property type="term" value="P:double-strand break repair via homologous recombination"/>
    <property type="evidence" value="ECO:0007669"/>
    <property type="project" value="TreeGrafter"/>
</dbReference>
<feature type="non-terminal residue" evidence="8">
    <location>
        <position position="1"/>
    </location>
</feature>
<dbReference type="eggNOG" id="KOG0477">
    <property type="taxonomic scope" value="Eukaryota"/>
</dbReference>
<dbReference type="InterPro" id="IPR027417">
    <property type="entry name" value="P-loop_NTPase"/>
</dbReference>
<keyword evidence="9" id="KW-1185">Reference proteome</keyword>
<dbReference type="STRING" id="436017.A4RXB5"/>
<dbReference type="PROSITE" id="PS50051">
    <property type="entry name" value="MCM_2"/>
    <property type="match status" value="1"/>
</dbReference>
<feature type="non-terminal residue" evidence="8">
    <location>
        <position position="487"/>
    </location>
</feature>
<keyword evidence="4 6" id="KW-0238">DNA-binding</keyword>
<gene>
    <name evidence="8" type="ORF">OSTLU_1571</name>
</gene>
<dbReference type="GO" id="GO:0005524">
    <property type="term" value="F:ATP binding"/>
    <property type="evidence" value="ECO:0007669"/>
    <property type="project" value="UniProtKB-KW"/>
</dbReference>
<dbReference type="KEGG" id="olu:OSTLU_1571"/>
<dbReference type="EC" id="3.6.4.12" evidence="1"/>
<organism evidence="8 9">
    <name type="scientific">Ostreococcus lucimarinus (strain CCE9901)</name>
    <dbReference type="NCBI Taxonomy" id="436017"/>
    <lineage>
        <taxon>Eukaryota</taxon>
        <taxon>Viridiplantae</taxon>
        <taxon>Chlorophyta</taxon>
        <taxon>Mamiellophyceae</taxon>
        <taxon>Mamiellales</taxon>
        <taxon>Bathycoccaceae</taxon>
        <taxon>Ostreococcus</taxon>
    </lineage>
</organism>
<dbReference type="SUPFAM" id="SSF52540">
    <property type="entry name" value="P-loop containing nucleoside triphosphate hydrolases"/>
    <property type="match status" value="1"/>
</dbReference>
<dbReference type="SMART" id="SM00350">
    <property type="entry name" value="MCM"/>
    <property type="match status" value="1"/>
</dbReference>
<dbReference type="AlphaFoldDB" id="A4RXB5"/>
<dbReference type="InterPro" id="IPR012340">
    <property type="entry name" value="NA-bd_OB-fold"/>
</dbReference>
<dbReference type="Proteomes" id="UP000001568">
    <property type="component" value="Chromosome 5"/>
</dbReference>
<dbReference type="GO" id="GO:0017116">
    <property type="term" value="F:single-stranded DNA helicase activity"/>
    <property type="evidence" value="ECO:0007669"/>
    <property type="project" value="TreeGrafter"/>
</dbReference>
<dbReference type="InterPro" id="IPR001208">
    <property type="entry name" value="MCM_dom"/>
</dbReference>
<comment type="similarity">
    <text evidence="6">Belongs to the MCM family.</text>
</comment>
<keyword evidence="3 6" id="KW-0067">ATP-binding</keyword>
<dbReference type="InterPro" id="IPR003593">
    <property type="entry name" value="AAA+_ATPase"/>
</dbReference>
<dbReference type="RefSeq" id="XP_001417971.1">
    <property type="nucleotide sequence ID" value="XM_001417934.1"/>
</dbReference>
<proteinExistence type="inferred from homology"/>
<dbReference type="PANTHER" id="PTHR11630:SF48">
    <property type="entry name" value="DNA HELICASE MCM9"/>
    <property type="match status" value="1"/>
</dbReference>
<dbReference type="GO" id="GO:0005634">
    <property type="term" value="C:nucleus"/>
    <property type="evidence" value="ECO:0007669"/>
    <property type="project" value="UniProtKB-SubCell"/>
</dbReference>
<dbReference type="Pfam" id="PF17855">
    <property type="entry name" value="MCM_lid"/>
    <property type="match status" value="1"/>
</dbReference>
<dbReference type="InterPro" id="IPR033762">
    <property type="entry name" value="MCM_OB"/>
</dbReference>
<name>A4RXB5_OSTLU</name>
<dbReference type="PROSITE" id="PS00847">
    <property type="entry name" value="MCM_1"/>
    <property type="match status" value="1"/>
</dbReference>
<dbReference type="GeneID" id="5002038"/>
<reference evidence="8 9" key="1">
    <citation type="journal article" date="2007" name="Proc. Natl. Acad. Sci. U.S.A.">
        <title>The tiny eukaryote Ostreococcus provides genomic insights into the paradox of plankton speciation.</title>
        <authorList>
            <person name="Palenik B."/>
            <person name="Grimwood J."/>
            <person name="Aerts A."/>
            <person name="Rouze P."/>
            <person name="Salamov A."/>
            <person name="Putnam N."/>
            <person name="Dupont C."/>
            <person name="Jorgensen R."/>
            <person name="Derelle E."/>
            <person name="Rombauts S."/>
            <person name="Zhou K."/>
            <person name="Otillar R."/>
            <person name="Merchant S.S."/>
            <person name="Podell S."/>
            <person name="Gaasterland T."/>
            <person name="Napoli C."/>
            <person name="Gendler K."/>
            <person name="Manuell A."/>
            <person name="Tai V."/>
            <person name="Vallon O."/>
            <person name="Piganeau G."/>
            <person name="Jancek S."/>
            <person name="Heijde M."/>
            <person name="Jabbari K."/>
            <person name="Bowler C."/>
            <person name="Lohr M."/>
            <person name="Robbens S."/>
            <person name="Werner G."/>
            <person name="Dubchak I."/>
            <person name="Pazour G.J."/>
            <person name="Ren Q."/>
            <person name="Paulsen I."/>
            <person name="Delwiche C."/>
            <person name="Schmutz J."/>
            <person name="Rokhsar D."/>
            <person name="Van de Peer Y."/>
            <person name="Moreau H."/>
            <person name="Grigoriev I.V."/>
        </authorList>
    </citation>
    <scope>NUCLEOTIDE SEQUENCE [LARGE SCALE GENOMIC DNA]</scope>
    <source>
        <strain evidence="8 9">CCE9901</strain>
    </source>
</reference>
<accession>A4RXB5</accession>
<comment type="catalytic activity">
    <reaction evidence="5">
        <text>ATP + H2O = ADP + phosphate + H(+)</text>
        <dbReference type="Rhea" id="RHEA:13065"/>
        <dbReference type="ChEBI" id="CHEBI:15377"/>
        <dbReference type="ChEBI" id="CHEBI:15378"/>
        <dbReference type="ChEBI" id="CHEBI:30616"/>
        <dbReference type="ChEBI" id="CHEBI:43474"/>
        <dbReference type="ChEBI" id="CHEBI:456216"/>
        <dbReference type="EC" id="3.6.4.12"/>
    </reaction>
</comment>
<dbReference type="GO" id="GO:0003697">
    <property type="term" value="F:single-stranded DNA binding"/>
    <property type="evidence" value="ECO:0007669"/>
    <property type="project" value="TreeGrafter"/>
</dbReference>
<dbReference type="Pfam" id="PF17207">
    <property type="entry name" value="MCM_OB"/>
    <property type="match status" value="1"/>
</dbReference>
<dbReference type="Gene3D" id="3.40.50.300">
    <property type="entry name" value="P-loop containing nucleotide triphosphate hydrolases"/>
    <property type="match status" value="2"/>
</dbReference>
<dbReference type="Gene3D" id="2.40.50.140">
    <property type="entry name" value="Nucleic acid-binding proteins"/>
    <property type="match status" value="1"/>
</dbReference>
<dbReference type="InterPro" id="IPR031327">
    <property type="entry name" value="MCM"/>
</dbReference>
<evidence type="ECO:0000256" key="5">
    <source>
        <dbReference type="ARBA" id="ARBA00047995"/>
    </source>
</evidence>
<dbReference type="Pfam" id="PF00493">
    <property type="entry name" value="MCM"/>
    <property type="match status" value="1"/>
</dbReference>